<dbReference type="SMART" id="SM00028">
    <property type="entry name" value="TPR"/>
    <property type="match status" value="5"/>
</dbReference>
<keyword evidence="3" id="KW-0812">Transmembrane</keyword>
<feature type="transmembrane region" description="Helical" evidence="3">
    <location>
        <begin position="51"/>
        <end position="72"/>
    </location>
</feature>
<dbReference type="RefSeq" id="WP_146599291.1">
    <property type="nucleotide sequence ID" value="NZ_SJPY01000002.1"/>
</dbReference>
<accession>A0A5C6E9C0</accession>
<feature type="region of interest" description="Disordered" evidence="2">
    <location>
        <begin position="1"/>
        <end position="31"/>
    </location>
</feature>
<dbReference type="EMBL" id="SJPY01000002">
    <property type="protein sequence ID" value="TWU44321.1"/>
    <property type="molecule type" value="Genomic_DNA"/>
</dbReference>
<organism evidence="4 5">
    <name type="scientific">Novipirellula aureliae</name>
    <dbReference type="NCBI Taxonomy" id="2527966"/>
    <lineage>
        <taxon>Bacteria</taxon>
        <taxon>Pseudomonadati</taxon>
        <taxon>Planctomycetota</taxon>
        <taxon>Planctomycetia</taxon>
        <taxon>Pirellulales</taxon>
        <taxon>Pirellulaceae</taxon>
        <taxon>Novipirellula</taxon>
    </lineage>
</organism>
<dbReference type="PROSITE" id="PS50005">
    <property type="entry name" value="TPR"/>
    <property type="match status" value="1"/>
</dbReference>
<dbReference type="Proteomes" id="UP000315471">
    <property type="component" value="Unassembled WGS sequence"/>
</dbReference>
<dbReference type="SUPFAM" id="SSF48452">
    <property type="entry name" value="TPR-like"/>
    <property type="match status" value="2"/>
</dbReference>
<dbReference type="Gene3D" id="1.25.40.10">
    <property type="entry name" value="Tetratricopeptide repeat domain"/>
    <property type="match status" value="3"/>
</dbReference>
<dbReference type="InterPro" id="IPR019734">
    <property type="entry name" value="TPR_rpt"/>
</dbReference>
<keyword evidence="1" id="KW-0802">TPR repeat</keyword>
<sequence length="1638" mass="182437">MNSDTDSSQRAETAEANTAYPTGESPQGAGRLSYQAKIETRQYEWRVNRPLLWTSIVLSAILVFSAGWSYWYHSRQAAQVYKTRAEAASDAGNFEGYSKWVQRYLLMQPNDKEAVYELAIAADDAVDDAAHPGGSEHYKATDLARKHLSSAIGQLREYDVAKVHDLRRRLIERLLDLGGTWYREAERQIIILDADPEDVLMNQAMARALVGQWDPTAIGAKTTEPSRSDESHWNWLAKQKPGEVLLHVLPMNQENIDLIALLVELAGKSTDAFDLVGDTNDHKKRSLAKRMQPYIEILSNNIDSRSRLIQYKFELECGDSQNADELLASSADETSARLARYTAGSGDSSAEDAFWDFSLLLEAARWATEANPPLARSYYDQLLASDVELVPRSTMETLYLLAGAQAEASGNPDRGLQIWKLGLESVNPNSLDLLGAVAHQYSRRANTRLVNTTDSVSLSDDQAIKDASESLKQFREAIEQYSQKLISAPETELNREARSQLGRKIEIARWRQWVLRASLDRIQGNMLAATDGLRRVVASSVNVPNDEKLLATVQLASLYQSQAVWDQAALALEQATQLDPQNASLRVQAAQAWGRAGDRERQAMHWSMVANSDQMELQLAAIEAELDQQQRLPKSQRDFSGIRAKFRRISEQHGAPTPSQDEPKNVETFRRLQLVELMLPPSGTDIDEHLRSPSFADALLQLAEQYPEDASIQAVAAQRLAAAARSDAASEAADRLDAILGSDDYRAVSVRARMMGAAGKLIEAAQFLLAAIDTNATDAESADAQFSELELRRLAAAFAIAAKETELAYQALADTPDDQKSIATLFSLAQLSLQLPNDSKFLHRAEPASGPKPIAMNQPQANPLYQGWFEKLKAAEGAEGTYWRFLAAVERIDQLRNDRQEIERDDPRIAEARQWTQEILAVRPRWGEAISLEGWLLAIEGKSSQAVSILQQGIAAGDERMATRLRLWEQLVLLGRESEVEEDIQRVAAASGQSIGEFASTRVELAQRQGEFQRSLEVARENVLDQPNNYLSHLILARAAAAAAAVMSSTDASPSEADRRSQLLAEARNAVQSASQFEDAKPESIASTELSIALATNDETLIRKQIKTIQDGNLPKLSKLLLASDGLIAIADFELALPLLEQAEKLDPSAQTQLKLARHYKRMQRSSDEISVLRRAQRSDPNNARLRNQLAHALATRDGKHLDWQELGQLLELSDNVTSLNRFYYAILLSTHGEAAQQNHAIEILQELVAERSSRSNDAARVLAAVWRRQLEALPLSSQNETKEAKQLDSEIRSVYESLVRIVPVQVVDLYRYADYLLSRGKVDDLPSVRKLIDQQRGLDPGSTAALDIEIRYIDQLGDPEKVPMIVQNWVEDAAGDEQNSAQYYSIAGTSLLKRGFVNQGLGWFEKAYEQDPSLLSTYVSALSQSDQKAKAQQLCIDHFNEYQDTRSVTLMIEVILGKRVPEVGPAAETIIEQALVKYNRDAGLLEAVATLRMQTKQFEEAIELYQLARQIDPFQVRTLNNLAMAFSEIPGREAEGIKVVEQAIKLAGEIPELLDTKGVVLMKAGRLEDAEQTFREAFRDSNEPRYQFHLVLALLAQGNDAEAHQEWKKVNLKNLDPMALTAMEKVKLEELKETLET</sequence>
<proteinExistence type="predicted"/>
<keyword evidence="3" id="KW-0472">Membrane</keyword>
<evidence type="ECO:0000313" key="5">
    <source>
        <dbReference type="Proteomes" id="UP000315471"/>
    </source>
</evidence>
<comment type="caution">
    <text evidence="4">The sequence shown here is derived from an EMBL/GenBank/DDBJ whole genome shotgun (WGS) entry which is preliminary data.</text>
</comment>
<gene>
    <name evidence="4" type="ORF">Q31b_18570</name>
</gene>
<keyword evidence="5" id="KW-1185">Reference proteome</keyword>
<name>A0A5C6E9C0_9BACT</name>
<evidence type="ECO:0000256" key="1">
    <source>
        <dbReference type="PROSITE-ProRule" id="PRU00339"/>
    </source>
</evidence>
<evidence type="ECO:0000256" key="3">
    <source>
        <dbReference type="SAM" id="Phobius"/>
    </source>
</evidence>
<feature type="repeat" description="TPR" evidence="1">
    <location>
        <begin position="1483"/>
        <end position="1516"/>
    </location>
</feature>
<dbReference type="PANTHER" id="PTHR12558:SF13">
    <property type="entry name" value="CELL DIVISION CYCLE PROTEIN 27 HOMOLOG"/>
    <property type="match status" value="1"/>
</dbReference>
<keyword evidence="3" id="KW-1133">Transmembrane helix</keyword>
<evidence type="ECO:0000313" key="4">
    <source>
        <dbReference type="EMBL" id="TWU44321.1"/>
    </source>
</evidence>
<reference evidence="4 5" key="1">
    <citation type="submission" date="2019-02" db="EMBL/GenBank/DDBJ databases">
        <title>Deep-cultivation of Planctomycetes and their phenomic and genomic characterization uncovers novel biology.</title>
        <authorList>
            <person name="Wiegand S."/>
            <person name="Jogler M."/>
            <person name="Boedeker C."/>
            <person name="Pinto D."/>
            <person name="Vollmers J."/>
            <person name="Rivas-Marin E."/>
            <person name="Kohn T."/>
            <person name="Peeters S.H."/>
            <person name="Heuer A."/>
            <person name="Rast P."/>
            <person name="Oberbeckmann S."/>
            <person name="Bunk B."/>
            <person name="Jeske O."/>
            <person name="Meyerdierks A."/>
            <person name="Storesund J.E."/>
            <person name="Kallscheuer N."/>
            <person name="Luecker S."/>
            <person name="Lage O.M."/>
            <person name="Pohl T."/>
            <person name="Merkel B.J."/>
            <person name="Hornburger P."/>
            <person name="Mueller R.-W."/>
            <person name="Bruemmer F."/>
            <person name="Labrenz M."/>
            <person name="Spormann A.M."/>
            <person name="Op Den Camp H."/>
            <person name="Overmann J."/>
            <person name="Amann R."/>
            <person name="Jetten M.S.M."/>
            <person name="Mascher T."/>
            <person name="Medema M.H."/>
            <person name="Devos D.P."/>
            <person name="Kaster A.-K."/>
            <person name="Ovreas L."/>
            <person name="Rohde M."/>
            <person name="Galperin M.Y."/>
            <person name="Jogler C."/>
        </authorList>
    </citation>
    <scope>NUCLEOTIDE SEQUENCE [LARGE SCALE GENOMIC DNA]</scope>
    <source>
        <strain evidence="4 5">Q31b</strain>
    </source>
</reference>
<protein>
    <submittedName>
        <fullName evidence="4">Tetratricopeptide repeat protein</fullName>
    </submittedName>
</protein>
<dbReference type="PANTHER" id="PTHR12558">
    <property type="entry name" value="CELL DIVISION CYCLE 16,23,27"/>
    <property type="match status" value="1"/>
</dbReference>
<dbReference type="OrthoDB" id="221446at2"/>
<evidence type="ECO:0000256" key="2">
    <source>
        <dbReference type="SAM" id="MobiDB-lite"/>
    </source>
</evidence>
<dbReference type="InterPro" id="IPR011990">
    <property type="entry name" value="TPR-like_helical_dom_sf"/>
</dbReference>